<evidence type="ECO:0000313" key="2">
    <source>
        <dbReference type="EMBL" id="MCG2577063.1"/>
    </source>
</evidence>
<keyword evidence="1" id="KW-0732">Signal</keyword>
<dbReference type="EMBL" id="JAKLTN010000002">
    <property type="protein sequence ID" value="MCG2577063.1"/>
    <property type="molecule type" value="Genomic_DNA"/>
</dbReference>
<gene>
    <name evidence="2" type="ORF">LZ012_08640</name>
</gene>
<feature type="signal peptide" evidence="1">
    <location>
        <begin position="1"/>
        <end position="21"/>
    </location>
</feature>
<reference evidence="2" key="1">
    <citation type="submission" date="2022-01" db="EMBL/GenBank/DDBJ databases">
        <authorList>
            <person name="Jo J.-H."/>
            <person name="Im W.-T."/>
        </authorList>
    </citation>
    <scope>NUCLEOTIDE SEQUENCE</scope>
    <source>
        <strain evidence="2">XY25</strain>
    </source>
</reference>
<dbReference type="Proteomes" id="UP001165384">
    <property type="component" value="Unassembled WGS sequence"/>
</dbReference>
<comment type="caution">
    <text evidence="2">The sequence shown here is derived from an EMBL/GenBank/DDBJ whole genome shotgun (WGS) entry which is preliminary data.</text>
</comment>
<feature type="chain" id="PRO_5045247767" evidence="1">
    <location>
        <begin position="22"/>
        <end position="131"/>
    </location>
</feature>
<protein>
    <submittedName>
        <fullName evidence="2">Uncharacterized protein</fullName>
    </submittedName>
</protein>
<accession>A0ABS9K1K9</accession>
<dbReference type="RefSeq" id="WP_275709748.1">
    <property type="nucleotide sequence ID" value="NZ_JAKLTN010000002.1"/>
</dbReference>
<keyword evidence="3" id="KW-1185">Reference proteome</keyword>
<organism evidence="2 3">
    <name type="scientific">Dechloromonas hankyongensis</name>
    <dbReference type="NCBI Taxonomy" id="2908002"/>
    <lineage>
        <taxon>Bacteria</taxon>
        <taxon>Pseudomonadati</taxon>
        <taxon>Pseudomonadota</taxon>
        <taxon>Betaproteobacteria</taxon>
        <taxon>Rhodocyclales</taxon>
        <taxon>Azonexaceae</taxon>
        <taxon>Dechloromonas</taxon>
    </lineage>
</organism>
<sequence length="131" mass="14320">MRAMVVAAVVIALAAASPVLAETVACHLTYGGETQVIESAPLASPYAGTPTAIGSFFLFRIIFVREPADLARINLYVYAHAEFGEAPTPVQHASYPYPVSNHGRYGFTGLQRVYEPKHESELQYWCEMRGA</sequence>
<name>A0ABS9K1K9_9RHOO</name>
<proteinExistence type="predicted"/>
<evidence type="ECO:0000256" key="1">
    <source>
        <dbReference type="SAM" id="SignalP"/>
    </source>
</evidence>
<evidence type="ECO:0000313" key="3">
    <source>
        <dbReference type="Proteomes" id="UP001165384"/>
    </source>
</evidence>